<gene>
    <name evidence="1" type="ORF">pipiens_007379</name>
</gene>
<protein>
    <submittedName>
        <fullName evidence="1">Uncharacterized protein</fullName>
    </submittedName>
</protein>
<dbReference type="EMBL" id="JBEHCU010005228">
    <property type="protein sequence ID" value="KAL1400498.1"/>
    <property type="molecule type" value="Genomic_DNA"/>
</dbReference>
<evidence type="ECO:0000313" key="2">
    <source>
        <dbReference type="Proteomes" id="UP001562425"/>
    </source>
</evidence>
<organism evidence="1 2">
    <name type="scientific">Culex pipiens pipiens</name>
    <name type="common">Northern house mosquito</name>
    <dbReference type="NCBI Taxonomy" id="38569"/>
    <lineage>
        <taxon>Eukaryota</taxon>
        <taxon>Metazoa</taxon>
        <taxon>Ecdysozoa</taxon>
        <taxon>Arthropoda</taxon>
        <taxon>Hexapoda</taxon>
        <taxon>Insecta</taxon>
        <taxon>Pterygota</taxon>
        <taxon>Neoptera</taxon>
        <taxon>Endopterygota</taxon>
        <taxon>Diptera</taxon>
        <taxon>Nematocera</taxon>
        <taxon>Culicoidea</taxon>
        <taxon>Culicidae</taxon>
        <taxon>Culicinae</taxon>
        <taxon>Culicini</taxon>
        <taxon>Culex</taxon>
        <taxon>Culex</taxon>
    </lineage>
</organism>
<reference evidence="1 2" key="1">
    <citation type="submission" date="2024-05" db="EMBL/GenBank/DDBJ databases">
        <title>Culex pipiens pipiens assembly and annotation.</title>
        <authorList>
            <person name="Alout H."/>
            <person name="Durand T."/>
        </authorList>
    </citation>
    <scope>NUCLEOTIDE SEQUENCE [LARGE SCALE GENOMIC DNA]</scope>
    <source>
        <strain evidence="1">HA-2024</strain>
        <tissue evidence="1">Whole body</tissue>
    </source>
</reference>
<dbReference type="AlphaFoldDB" id="A0ABD1DLV0"/>
<evidence type="ECO:0000313" key="1">
    <source>
        <dbReference type="EMBL" id="KAL1400498.1"/>
    </source>
</evidence>
<accession>A0ABD1DLV0</accession>
<sequence>MLTHIPSVGCGPVSEMFETCVFPWKLFVKFLKNKTERRRGAVQDGELLRRPRSEFRPQKISFFFRKIASPAA</sequence>
<keyword evidence="2" id="KW-1185">Reference proteome</keyword>
<comment type="caution">
    <text evidence="1">The sequence shown here is derived from an EMBL/GenBank/DDBJ whole genome shotgun (WGS) entry which is preliminary data.</text>
</comment>
<proteinExistence type="predicted"/>
<dbReference type="Proteomes" id="UP001562425">
    <property type="component" value="Unassembled WGS sequence"/>
</dbReference>
<name>A0ABD1DLV0_CULPP</name>